<dbReference type="SMART" id="SM00363">
    <property type="entry name" value="S4"/>
    <property type="match status" value="1"/>
</dbReference>
<dbReference type="InterPro" id="IPR036986">
    <property type="entry name" value="S4_RNA-bd_sf"/>
</dbReference>
<reference evidence="7 8" key="2">
    <citation type="submission" date="2008-10" db="EMBL/GenBank/DDBJ databases">
        <authorList>
            <person name="Fulton L."/>
            <person name="Clifton S."/>
            <person name="Fulton B."/>
            <person name="Xu J."/>
            <person name="Minx P."/>
            <person name="Pepin K.H."/>
            <person name="Johnson M."/>
            <person name="Thiruvilangam P."/>
            <person name="Bhonagiri V."/>
            <person name="Nash W.E."/>
            <person name="Mardis E.R."/>
            <person name="Wilson R.K."/>
        </authorList>
    </citation>
    <scope>NUCLEOTIDE SEQUENCE [LARGE SCALE GENOMIC DNA]</scope>
    <source>
        <strain evidence="7 8">DSM 13279</strain>
    </source>
</reference>
<dbReference type="eggNOG" id="COG1187">
    <property type="taxonomic scope" value="Bacteria"/>
</dbReference>
<dbReference type="InterPro" id="IPR000748">
    <property type="entry name" value="PsdUridine_synth_RsuA/RluB/E/F"/>
</dbReference>
<dbReference type="Gene3D" id="3.10.290.10">
    <property type="entry name" value="RNA-binding S4 domain"/>
    <property type="match status" value="1"/>
</dbReference>
<dbReference type="InterPro" id="IPR006145">
    <property type="entry name" value="PsdUridine_synth_RsuA/RluA"/>
</dbReference>
<dbReference type="NCBIfam" id="TIGR00093">
    <property type="entry name" value="pseudouridine synthase"/>
    <property type="match status" value="1"/>
</dbReference>
<dbReference type="GO" id="GO:0120159">
    <property type="term" value="F:rRNA pseudouridine synthase activity"/>
    <property type="evidence" value="ECO:0007669"/>
    <property type="project" value="UniProtKB-ARBA"/>
</dbReference>
<accession>B6GBX5</accession>
<gene>
    <name evidence="7" type="ORF">COLSTE_01590</name>
</gene>
<proteinExistence type="inferred from homology"/>
<dbReference type="CDD" id="cd02870">
    <property type="entry name" value="PseudoU_synth_RsuA_like"/>
    <property type="match status" value="1"/>
</dbReference>
<dbReference type="InterPro" id="IPR050343">
    <property type="entry name" value="RsuA_PseudoU_synthase"/>
</dbReference>
<dbReference type="InterPro" id="IPR020103">
    <property type="entry name" value="PsdUridine_synth_cat_dom_sf"/>
</dbReference>
<evidence type="ECO:0000313" key="7">
    <source>
        <dbReference type="EMBL" id="EEA90239.1"/>
    </source>
</evidence>
<evidence type="ECO:0000256" key="4">
    <source>
        <dbReference type="PROSITE-ProRule" id="PRU00182"/>
    </source>
</evidence>
<dbReference type="EC" id="5.4.99.-" evidence="5"/>
<evidence type="ECO:0000256" key="2">
    <source>
        <dbReference type="ARBA" id="ARBA00008348"/>
    </source>
</evidence>
<keyword evidence="3 5" id="KW-0413">Isomerase</keyword>
<dbReference type="InterPro" id="IPR002942">
    <property type="entry name" value="S4_RNA-bd"/>
</dbReference>
<comment type="similarity">
    <text evidence="2 5">Belongs to the pseudouridine synthase RsuA family.</text>
</comment>
<reference evidence="7 8" key="1">
    <citation type="submission" date="2008-10" db="EMBL/GenBank/DDBJ databases">
        <title>Draft genome sequence of Collinsella stercoris (DSM 13279).</title>
        <authorList>
            <person name="Sudarsanam P."/>
            <person name="Ley R."/>
            <person name="Guruge J."/>
            <person name="Turnbaugh P.J."/>
            <person name="Mahowald M."/>
            <person name="Liep D."/>
            <person name="Gordon J."/>
        </authorList>
    </citation>
    <scope>NUCLEOTIDE SEQUENCE [LARGE SCALE GENOMIC DNA]</scope>
    <source>
        <strain evidence="7 8">DSM 13279</strain>
    </source>
</reference>
<comment type="catalytic activity">
    <reaction evidence="1">
        <text>a uridine in RNA = a pseudouridine in RNA</text>
        <dbReference type="Rhea" id="RHEA:48348"/>
        <dbReference type="Rhea" id="RHEA-COMP:12068"/>
        <dbReference type="Rhea" id="RHEA-COMP:12069"/>
        <dbReference type="ChEBI" id="CHEBI:65314"/>
        <dbReference type="ChEBI" id="CHEBI:65315"/>
    </reaction>
</comment>
<dbReference type="PROSITE" id="PS50889">
    <property type="entry name" value="S4"/>
    <property type="match status" value="1"/>
</dbReference>
<dbReference type="Pfam" id="PF00849">
    <property type="entry name" value="PseudoU_synth_2"/>
    <property type="match status" value="1"/>
</dbReference>
<dbReference type="EMBL" id="ABXJ01000083">
    <property type="protein sequence ID" value="EEA90239.1"/>
    <property type="molecule type" value="Genomic_DNA"/>
</dbReference>
<dbReference type="PANTHER" id="PTHR47683:SF2">
    <property type="entry name" value="RNA-BINDING S4 DOMAIN-CONTAINING PROTEIN"/>
    <property type="match status" value="1"/>
</dbReference>
<dbReference type="HOGENOM" id="CLU_024979_1_2_11"/>
<dbReference type="InterPro" id="IPR018496">
    <property type="entry name" value="PsdUridine_synth_RsuA/RluB_CS"/>
</dbReference>
<name>B6GBX5_9ACTN</name>
<evidence type="ECO:0000256" key="5">
    <source>
        <dbReference type="RuleBase" id="RU003887"/>
    </source>
</evidence>
<protein>
    <recommendedName>
        <fullName evidence="5">Pseudouridine synthase</fullName>
        <ecNumber evidence="5">5.4.99.-</ecNumber>
    </recommendedName>
</protein>
<dbReference type="GO" id="GO:0003723">
    <property type="term" value="F:RNA binding"/>
    <property type="evidence" value="ECO:0007669"/>
    <property type="project" value="UniProtKB-KW"/>
</dbReference>
<dbReference type="Gene3D" id="3.30.2350.10">
    <property type="entry name" value="Pseudouridine synthase"/>
    <property type="match status" value="1"/>
</dbReference>
<evidence type="ECO:0000256" key="3">
    <source>
        <dbReference type="ARBA" id="ARBA00023235"/>
    </source>
</evidence>
<organism evidence="7 8">
    <name type="scientific">Collinsella stercoris DSM 13279</name>
    <dbReference type="NCBI Taxonomy" id="445975"/>
    <lineage>
        <taxon>Bacteria</taxon>
        <taxon>Bacillati</taxon>
        <taxon>Actinomycetota</taxon>
        <taxon>Coriobacteriia</taxon>
        <taxon>Coriobacteriales</taxon>
        <taxon>Coriobacteriaceae</taxon>
        <taxon>Collinsella</taxon>
    </lineage>
</organism>
<dbReference type="AlphaFoldDB" id="B6GBX5"/>
<dbReference type="CDD" id="cd00165">
    <property type="entry name" value="S4"/>
    <property type="match status" value="1"/>
</dbReference>
<keyword evidence="8" id="KW-1185">Reference proteome</keyword>
<dbReference type="PANTHER" id="PTHR47683">
    <property type="entry name" value="PSEUDOURIDINE SYNTHASE FAMILY PROTEIN-RELATED"/>
    <property type="match status" value="1"/>
</dbReference>
<comment type="caution">
    <text evidence="7">The sequence shown here is derived from an EMBL/GenBank/DDBJ whole genome shotgun (WGS) entry which is preliminary data.</text>
</comment>
<keyword evidence="4" id="KW-0694">RNA-binding</keyword>
<dbReference type="Pfam" id="PF01479">
    <property type="entry name" value="S4"/>
    <property type="match status" value="1"/>
</dbReference>
<dbReference type="SUPFAM" id="SSF55120">
    <property type="entry name" value="Pseudouridine synthase"/>
    <property type="match status" value="1"/>
</dbReference>
<dbReference type="Proteomes" id="UP000003560">
    <property type="component" value="Unassembled WGS sequence"/>
</dbReference>
<dbReference type="PROSITE" id="PS01149">
    <property type="entry name" value="PSI_RSU"/>
    <property type="match status" value="1"/>
</dbReference>
<dbReference type="FunFam" id="3.10.290.10:FF:000003">
    <property type="entry name" value="Pseudouridine synthase"/>
    <property type="match status" value="1"/>
</dbReference>
<evidence type="ECO:0000259" key="6">
    <source>
        <dbReference type="SMART" id="SM00363"/>
    </source>
</evidence>
<dbReference type="GO" id="GO:0000455">
    <property type="term" value="P:enzyme-directed rRNA pseudouridine synthesis"/>
    <property type="evidence" value="ECO:0007669"/>
    <property type="project" value="UniProtKB-ARBA"/>
</dbReference>
<feature type="domain" description="RNA-binding S4" evidence="6">
    <location>
        <begin position="28"/>
        <end position="88"/>
    </location>
</feature>
<evidence type="ECO:0000256" key="1">
    <source>
        <dbReference type="ARBA" id="ARBA00000073"/>
    </source>
</evidence>
<dbReference type="STRING" id="445975.COLSTE_01590"/>
<evidence type="ECO:0000313" key="8">
    <source>
        <dbReference type="Proteomes" id="UP000003560"/>
    </source>
</evidence>
<sequence>MGISMRSDRDIERTPLKVHPDDERVVPMRLQRFLARAGVASRRGSEALMSAGRVSVNGEVKTELGTKVDPAIDQVAVDGVPVVLGVGAAYLMLNKPAGVLTTMSDPHGRPCVADIMPVRSYPGLFPVGRLDMDTTGLLLFTTDGDLGHALLHPSRHVWKTYVAVVDGVCREGDLEPLRRGIVLDDGPCQPARCALRDERDVRDIAPRGLRAGTTAVRIEIREGRKNQVKRMLSKIGHPVLRLHRLRFGPLELNDLPCGSWRELTPTEVAALQSTPAVEEISA</sequence>
<dbReference type="SUPFAM" id="SSF55174">
    <property type="entry name" value="Alpha-L RNA-binding motif"/>
    <property type="match status" value="1"/>
</dbReference>